<sequence>MHVCHFLALCVRVCVHYCCCASGRGQHLQAHCVCLVSECWCFHARRCRYCVCRLVTFLYCHISWSLPFPGHRCKSLDYTSDGGITMYLSCTYSAIALTAQMSASSQRTQVYVVIHGRLLRCRKAEQTMM</sequence>
<protein>
    <recommendedName>
        <fullName evidence="4">Secreted protein</fullName>
    </recommendedName>
</protein>
<reference evidence="2" key="1">
    <citation type="journal article" date="2023" name="Mol. Biol. Evol.">
        <title>Third-Generation Sequencing Reveals the Adaptive Role of the Epigenome in Three Deep-Sea Polychaetes.</title>
        <authorList>
            <person name="Perez M."/>
            <person name="Aroh O."/>
            <person name="Sun Y."/>
            <person name="Lan Y."/>
            <person name="Juniper S.K."/>
            <person name="Young C.R."/>
            <person name="Angers B."/>
            <person name="Qian P.Y."/>
        </authorList>
    </citation>
    <scope>NUCLEOTIDE SEQUENCE</scope>
    <source>
        <strain evidence="2">R07B-5</strain>
    </source>
</reference>
<keyword evidence="1" id="KW-0732">Signal</keyword>
<dbReference type="AlphaFoldDB" id="A0AAD9PD30"/>
<dbReference type="Proteomes" id="UP001209878">
    <property type="component" value="Unassembled WGS sequence"/>
</dbReference>
<evidence type="ECO:0000313" key="2">
    <source>
        <dbReference type="EMBL" id="KAK2192498.1"/>
    </source>
</evidence>
<proteinExistence type="predicted"/>
<comment type="caution">
    <text evidence="2">The sequence shown here is derived from an EMBL/GenBank/DDBJ whole genome shotgun (WGS) entry which is preliminary data.</text>
</comment>
<evidence type="ECO:0008006" key="4">
    <source>
        <dbReference type="Google" id="ProtNLM"/>
    </source>
</evidence>
<organism evidence="2 3">
    <name type="scientific">Ridgeia piscesae</name>
    <name type="common">Tubeworm</name>
    <dbReference type="NCBI Taxonomy" id="27915"/>
    <lineage>
        <taxon>Eukaryota</taxon>
        <taxon>Metazoa</taxon>
        <taxon>Spiralia</taxon>
        <taxon>Lophotrochozoa</taxon>
        <taxon>Annelida</taxon>
        <taxon>Polychaeta</taxon>
        <taxon>Sedentaria</taxon>
        <taxon>Canalipalpata</taxon>
        <taxon>Sabellida</taxon>
        <taxon>Siboglinidae</taxon>
        <taxon>Ridgeia</taxon>
    </lineage>
</organism>
<gene>
    <name evidence="2" type="ORF">NP493_29g06009</name>
</gene>
<evidence type="ECO:0000256" key="1">
    <source>
        <dbReference type="SAM" id="SignalP"/>
    </source>
</evidence>
<keyword evidence="3" id="KW-1185">Reference proteome</keyword>
<feature type="signal peptide" evidence="1">
    <location>
        <begin position="1"/>
        <end position="20"/>
    </location>
</feature>
<dbReference type="EMBL" id="JAODUO010000029">
    <property type="protein sequence ID" value="KAK2192498.1"/>
    <property type="molecule type" value="Genomic_DNA"/>
</dbReference>
<name>A0AAD9PD30_RIDPI</name>
<evidence type="ECO:0000313" key="3">
    <source>
        <dbReference type="Proteomes" id="UP001209878"/>
    </source>
</evidence>
<accession>A0AAD9PD30</accession>
<feature type="chain" id="PRO_5042163331" description="Secreted protein" evidence="1">
    <location>
        <begin position="21"/>
        <end position="129"/>
    </location>
</feature>